<dbReference type="Proteomes" id="UP000276232">
    <property type="component" value="Unassembled WGS sequence"/>
</dbReference>
<keyword evidence="2" id="KW-1185">Reference proteome</keyword>
<sequence length="66" mass="7248">MSTTPALLTTKALADRWSCSPASLDTRRWRGDGPPYLKFNRAVRYRLSDVEAYEAAHLVAAPLAAA</sequence>
<dbReference type="SUPFAM" id="SSF46955">
    <property type="entry name" value="Putative DNA-binding domain"/>
    <property type="match status" value="1"/>
</dbReference>
<organism evidence="1 2">
    <name type="scientific">Pseudokineococcus lusitanus</name>
    <dbReference type="NCBI Taxonomy" id="763993"/>
    <lineage>
        <taxon>Bacteria</taxon>
        <taxon>Bacillati</taxon>
        <taxon>Actinomycetota</taxon>
        <taxon>Actinomycetes</taxon>
        <taxon>Kineosporiales</taxon>
        <taxon>Kineosporiaceae</taxon>
        <taxon>Pseudokineococcus</taxon>
    </lineage>
</organism>
<comment type="caution">
    <text evidence="1">The sequence shown here is derived from an EMBL/GenBank/DDBJ whole genome shotgun (WGS) entry which is preliminary data.</text>
</comment>
<name>A0A3N1HK13_9ACTN</name>
<evidence type="ECO:0000313" key="1">
    <source>
        <dbReference type="EMBL" id="ROP42791.1"/>
    </source>
</evidence>
<dbReference type="AlphaFoldDB" id="A0A3N1HK13"/>
<evidence type="ECO:0000313" key="2">
    <source>
        <dbReference type="Proteomes" id="UP000276232"/>
    </source>
</evidence>
<accession>A0A3N1HK13</accession>
<dbReference type="InterPro" id="IPR009061">
    <property type="entry name" value="DNA-bd_dom_put_sf"/>
</dbReference>
<protein>
    <recommendedName>
        <fullName evidence="3">Helix-turn-helix protein</fullName>
    </recommendedName>
</protein>
<dbReference type="EMBL" id="RJKN01000005">
    <property type="protein sequence ID" value="ROP42791.1"/>
    <property type="molecule type" value="Genomic_DNA"/>
</dbReference>
<evidence type="ECO:0008006" key="3">
    <source>
        <dbReference type="Google" id="ProtNLM"/>
    </source>
</evidence>
<gene>
    <name evidence="1" type="ORF">EDC03_2076</name>
</gene>
<dbReference type="InParanoid" id="A0A3N1HK13"/>
<reference evidence="1 2" key="1">
    <citation type="journal article" date="2015" name="Stand. Genomic Sci.">
        <title>Genomic Encyclopedia of Bacterial and Archaeal Type Strains, Phase III: the genomes of soil and plant-associated and newly described type strains.</title>
        <authorList>
            <person name="Whitman W.B."/>
            <person name="Woyke T."/>
            <person name="Klenk H.P."/>
            <person name="Zhou Y."/>
            <person name="Lilburn T.G."/>
            <person name="Beck B.J."/>
            <person name="De Vos P."/>
            <person name="Vandamme P."/>
            <person name="Eisen J.A."/>
            <person name="Garrity G."/>
            <person name="Hugenholtz P."/>
            <person name="Kyrpides N.C."/>
        </authorList>
    </citation>
    <scope>NUCLEOTIDE SEQUENCE [LARGE SCALE GENOMIC DNA]</scope>
    <source>
        <strain evidence="1 2">CECT 7306</strain>
    </source>
</reference>
<dbReference type="RefSeq" id="WP_199720149.1">
    <property type="nucleotide sequence ID" value="NZ_RJKN01000005.1"/>
</dbReference>
<proteinExistence type="predicted"/>